<evidence type="ECO:0000256" key="6">
    <source>
        <dbReference type="RuleBase" id="RU003983"/>
    </source>
</evidence>
<evidence type="ECO:0000256" key="1">
    <source>
        <dbReference type="ARBA" id="ARBA00022670"/>
    </source>
</evidence>
<dbReference type="Proteomes" id="UP000002588">
    <property type="component" value="Chromosome"/>
</dbReference>
<dbReference type="PANTHER" id="PTHR22726:SF1">
    <property type="entry name" value="METALLOENDOPEPTIDASE OMA1, MITOCHONDRIAL"/>
    <property type="match status" value="1"/>
</dbReference>
<protein>
    <submittedName>
        <fullName evidence="9">Conserved hypothetical membrane protein</fullName>
    </submittedName>
</protein>
<comment type="cofactor">
    <cofactor evidence="6">
        <name>Zn(2+)</name>
        <dbReference type="ChEBI" id="CHEBI:29105"/>
    </cofactor>
    <text evidence="6">Binds 1 zinc ion per subunit.</text>
</comment>
<feature type="domain" description="DUF7092" evidence="8">
    <location>
        <begin position="9"/>
        <end position="85"/>
    </location>
</feature>
<dbReference type="PANTHER" id="PTHR22726">
    <property type="entry name" value="METALLOENDOPEPTIDASE OMA1"/>
    <property type="match status" value="1"/>
</dbReference>
<keyword evidence="5 6" id="KW-0482">Metalloprotease</keyword>
<dbReference type="EMBL" id="AM406670">
    <property type="protein sequence ID" value="CAL96174.1"/>
    <property type="molecule type" value="Genomic_DNA"/>
</dbReference>
<evidence type="ECO:0000259" key="8">
    <source>
        <dbReference type="Pfam" id="PF23368"/>
    </source>
</evidence>
<evidence type="ECO:0000313" key="10">
    <source>
        <dbReference type="Proteomes" id="UP000002588"/>
    </source>
</evidence>
<keyword evidence="10" id="KW-1185">Reference proteome</keyword>
<evidence type="ECO:0000313" key="9">
    <source>
        <dbReference type="EMBL" id="CAL96174.1"/>
    </source>
</evidence>
<reference evidence="9 10" key="1">
    <citation type="journal article" date="2006" name="Nat. Biotechnol.">
        <title>Complete genome of the mutualistic, N2-fixing grass endophyte Azoarcus sp. strain BH72.</title>
        <authorList>
            <person name="Krause A."/>
            <person name="Ramakumar A."/>
            <person name="Bartels D."/>
            <person name="Battistoni F."/>
            <person name="Bekel T."/>
            <person name="Boch J."/>
            <person name="Boehm M."/>
            <person name="Friedrich F."/>
            <person name="Hurek T."/>
            <person name="Krause L."/>
            <person name="Linke B."/>
            <person name="McHardy A.C."/>
            <person name="Sarkar A."/>
            <person name="Schneiker S."/>
            <person name="Syed A.A."/>
            <person name="Thauer R."/>
            <person name="Vorhoelter F.-J."/>
            <person name="Weidner S."/>
            <person name="Puehler A."/>
            <person name="Reinhold-Hurek B."/>
            <person name="Kaiser O."/>
            <person name="Goesmann A."/>
        </authorList>
    </citation>
    <scope>NUCLEOTIDE SEQUENCE [LARGE SCALE GENOMIC DNA]</scope>
    <source>
        <strain evidence="9 10">BH72</strain>
    </source>
</reference>
<evidence type="ECO:0000256" key="5">
    <source>
        <dbReference type="ARBA" id="ARBA00023049"/>
    </source>
</evidence>
<dbReference type="HOGENOM" id="CLU_029002_0_1_4"/>
<dbReference type="GO" id="GO:0004222">
    <property type="term" value="F:metalloendopeptidase activity"/>
    <property type="evidence" value="ECO:0007669"/>
    <property type="project" value="InterPro"/>
</dbReference>
<gene>
    <name evidence="9" type="ordered locus">azo3558</name>
</gene>
<feature type="domain" description="Peptidase M48" evidence="7">
    <location>
        <begin position="163"/>
        <end position="350"/>
    </location>
</feature>
<dbReference type="Gene3D" id="3.30.2010.10">
    <property type="entry name" value="Metalloproteases ('zincins'), catalytic domain"/>
    <property type="match status" value="1"/>
</dbReference>
<dbReference type="Pfam" id="PF01435">
    <property type="entry name" value="Peptidase_M48"/>
    <property type="match status" value="1"/>
</dbReference>
<dbReference type="RefSeq" id="WP_011767280.1">
    <property type="nucleotide sequence ID" value="NC_008702.1"/>
</dbReference>
<sequence length="353" mass="37136">MSEAGGHAVAGVFFSGAGSRRLPATLTLAEGAFTVLGDAGVLAGPLPQAQVTVSSRLGRTPRFLRFPDGGCFETADNDAIDRLLSPLRPAHDLAHRLESRLRYVALGLLVTVAVVWGGVRYGIPALAQTVAYALPPAVDRQIGDGALELLDAQLLGPSTLDAAEQARLQAVFAPLLAPVSTPARPVTVVFRAGRHGLGANALALPSGTIVFTDQLVRLAARDEELLAVLAHEIGHVEGRHALRQVLQASALGLVVTAVTGDVSSVSSLVTAIPVLLTQLGYSRSFEFEADRYAVRTLATQGIPAAHFGAMLSRLDRDPDCKPEADCAASESGWQDYLSTHPATEERLRALGLR</sequence>
<dbReference type="KEGG" id="azo:azo3558"/>
<dbReference type="GO" id="GO:0051603">
    <property type="term" value="P:proteolysis involved in protein catabolic process"/>
    <property type="evidence" value="ECO:0007669"/>
    <property type="project" value="TreeGrafter"/>
</dbReference>
<dbReference type="GO" id="GO:0046872">
    <property type="term" value="F:metal ion binding"/>
    <property type="evidence" value="ECO:0007669"/>
    <property type="project" value="UniProtKB-KW"/>
</dbReference>
<comment type="similarity">
    <text evidence="6">Belongs to the peptidase M48 family.</text>
</comment>
<keyword evidence="2" id="KW-0479">Metal-binding</keyword>
<dbReference type="eggNOG" id="COG0501">
    <property type="taxonomic scope" value="Bacteria"/>
</dbReference>
<dbReference type="STRING" id="62928.azo3558"/>
<evidence type="ECO:0000256" key="3">
    <source>
        <dbReference type="ARBA" id="ARBA00022801"/>
    </source>
</evidence>
<organism evidence="9 10">
    <name type="scientific">Azoarcus sp. (strain BH72)</name>
    <dbReference type="NCBI Taxonomy" id="418699"/>
    <lineage>
        <taxon>Bacteria</taxon>
        <taxon>Pseudomonadati</taxon>
        <taxon>Pseudomonadota</taxon>
        <taxon>Betaproteobacteria</taxon>
        <taxon>Rhodocyclales</taxon>
        <taxon>Zoogloeaceae</taxon>
        <taxon>Azoarcus</taxon>
    </lineage>
</organism>
<evidence type="ECO:0000259" key="7">
    <source>
        <dbReference type="Pfam" id="PF01435"/>
    </source>
</evidence>
<keyword evidence="1 6" id="KW-0645">Protease</keyword>
<evidence type="ECO:0000256" key="2">
    <source>
        <dbReference type="ARBA" id="ARBA00022723"/>
    </source>
</evidence>
<keyword evidence="4 6" id="KW-0862">Zinc</keyword>
<dbReference type="CDD" id="cd07332">
    <property type="entry name" value="M48C_Oma1_like"/>
    <property type="match status" value="1"/>
</dbReference>
<dbReference type="InterPro" id="IPR001915">
    <property type="entry name" value="Peptidase_M48"/>
</dbReference>
<dbReference type="Pfam" id="PF23368">
    <property type="entry name" value="DUF7092"/>
    <property type="match status" value="1"/>
</dbReference>
<dbReference type="InterPro" id="IPR051156">
    <property type="entry name" value="Mito/Outer_Membr_Metalloprot"/>
</dbReference>
<evidence type="ECO:0000256" key="4">
    <source>
        <dbReference type="ARBA" id="ARBA00022833"/>
    </source>
</evidence>
<keyword evidence="3 6" id="KW-0378">Hydrolase</keyword>
<proteinExistence type="inferred from homology"/>
<dbReference type="GO" id="GO:0016020">
    <property type="term" value="C:membrane"/>
    <property type="evidence" value="ECO:0007669"/>
    <property type="project" value="TreeGrafter"/>
</dbReference>
<accession>A1KBG8</accession>
<name>A1KBG8_AZOSB</name>
<dbReference type="InterPro" id="IPR055518">
    <property type="entry name" value="DUF7092"/>
</dbReference>
<dbReference type="AlphaFoldDB" id="A1KBG8"/>